<dbReference type="InterPro" id="IPR012337">
    <property type="entry name" value="RNaseH-like_sf"/>
</dbReference>
<dbReference type="AlphaFoldDB" id="A0A8B2ZMI3"/>
<accession>A0A8B2ZMI3</accession>
<organism evidence="2 3">
    <name type="scientific">Staphylococcus warneri</name>
    <dbReference type="NCBI Taxonomy" id="1292"/>
    <lineage>
        <taxon>Bacteria</taxon>
        <taxon>Bacillati</taxon>
        <taxon>Bacillota</taxon>
        <taxon>Bacilli</taxon>
        <taxon>Bacillales</taxon>
        <taxon>Staphylococcaceae</taxon>
        <taxon>Staphylococcus</taxon>
    </lineage>
</organism>
<proteinExistence type="predicted"/>
<sequence length="118" mass="13785">MIHTEGSFLLKLYYKINFETEPYKAYKGKIGKVANNLIKRRFKTDRLYQKIVTDITEFKLKNDQKLYLSTFMDVYSSEIISFTMSDGSTLDIVMTPLQALINQKPKINYRSTIHSDQG</sequence>
<evidence type="ECO:0000313" key="3">
    <source>
        <dbReference type="Proteomes" id="UP000261016"/>
    </source>
</evidence>
<dbReference type="InterPro" id="IPR050900">
    <property type="entry name" value="Transposase_IS3/IS150/IS904"/>
</dbReference>
<dbReference type="PANTHER" id="PTHR46889:SF4">
    <property type="entry name" value="TRANSPOSASE INSO FOR INSERTION SEQUENCE ELEMENT IS911B-RELATED"/>
    <property type="match status" value="1"/>
</dbReference>
<name>A0A8B2ZMI3_STAWA</name>
<dbReference type="EMBL" id="QSTD01000015">
    <property type="protein sequence ID" value="RGM27470.1"/>
    <property type="molecule type" value="Genomic_DNA"/>
</dbReference>
<dbReference type="InterPro" id="IPR001584">
    <property type="entry name" value="Integrase_cat-core"/>
</dbReference>
<gene>
    <name evidence="2" type="ORF">DXC19_12715</name>
</gene>
<protein>
    <submittedName>
        <fullName evidence="2">Transposase</fullName>
    </submittedName>
</protein>
<dbReference type="PROSITE" id="PS50994">
    <property type="entry name" value="INTEGRASE"/>
    <property type="match status" value="1"/>
</dbReference>
<comment type="caution">
    <text evidence="2">The sequence shown here is derived from an EMBL/GenBank/DDBJ whole genome shotgun (WGS) entry which is preliminary data.</text>
</comment>
<dbReference type="PANTHER" id="PTHR46889">
    <property type="entry name" value="TRANSPOSASE INSF FOR INSERTION SEQUENCE IS3B-RELATED"/>
    <property type="match status" value="1"/>
</dbReference>
<dbReference type="GO" id="GO:0015074">
    <property type="term" value="P:DNA integration"/>
    <property type="evidence" value="ECO:0007669"/>
    <property type="project" value="InterPro"/>
</dbReference>
<dbReference type="Pfam" id="PF00665">
    <property type="entry name" value="rve"/>
    <property type="match status" value="1"/>
</dbReference>
<dbReference type="SUPFAM" id="SSF53098">
    <property type="entry name" value="Ribonuclease H-like"/>
    <property type="match status" value="1"/>
</dbReference>
<dbReference type="Proteomes" id="UP000261016">
    <property type="component" value="Unassembled WGS sequence"/>
</dbReference>
<evidence type="ECO:0000259" key="1">
    <source>
        <dbReference type="PROSITE" id="PS50994"/>
    </source>
</evidence>
<feature type="domain" description="Integrase catalytic" evidence="1">
    <location>
        <begin position="42"/>
        <end position="118"/>
    </location>
</feature>
<reference evidence="2 3" key="1">
    <citation type="submission" date="2018-08" db="EMBL/GenBank/DDBJ databases">
        <title>A genome reference for cultivated species of the human gut microbiota.</title>
        <authorList>
            <person name="Zou Y."/>
            <person name="Xue W."/>
            <person name="Luo G."/>
        </authorList>
    </citation>
    <scope>NUCLEOTIDE SEQUENCE [LARGE SCALE GENOMIC DNA]</scope>
    <source>
        <strain evidence="2 3">OM08-17AT</strain>
    </source>
</reference>
<evidence type="ECO:0000313" key="2">
    <source>
        <dbReference type="EMBL" id="RGM27470.1"/>
    </source>
</evidence>